<evidence type="ECO:0000313" key="3">
    <source>
        <dbReference type="Proteomes" id="UP000268014"/>
    </source>
</evidence>
<dbReference type="EMBL" id="UZAF01016211">
    <property type="protein sequence ID" value="VDO23262.1"/>
    <property type="molecule type" value="Genomic_DNA"/>
</dbReference>
<feature type="transmembrane region" description="Helical" evidence="1">
    <location>
        <begin position="69"/>
        <end position="87"/>
    </location>
</feature>
<dbReference type="Proteomes" id="UP000268014">
    <property type="component" value="Unassembled WGS sequence"/>
</dbReference>
<dbReference type="WBParaSite" id="HPLM_0000445901-mRNA-1">
    <property type="protein sequence ID" value="HPLM_0000445901-mRNA-1"/>
    <property type="gene ID" value="HPLM_0000445901"/>
</dbReference>
<proteinExistence type="predicted"/>
<reference evidence="2 3" key="2">
    <citation type="submission" date="2018-11" db="EMBL/GenBank/DDBJ databases">
        <authorList>
            <consortium name="Pathogen Informatics"/>
        </authorList>
    </citation>
    <scope>NUCLEOTIDE SEQUENCE [LARGE SCALE GENOMIC DNA]</scope>
    <source>
        <strain evidence="2 3">MHpl1</strain>
    </source>
</reference>
<accession>A0A0N4W3Q3</accession>
<keyword evidence="1" id="KW-0472">Membrane</keyword>
<gene>
    <name evidence="2" type="ORF">HPLM_LOCUS4451</name>
</gene>
<organism evidence="4">
    <name type="scientific">Haemonchus placei</name>
    <name type="common">Barber's pole worm</name>
    <dbReference type="NCBI Taxonomy" id="6290"/>
    <lineage>
        <taxon>Eukaryota</taxon>
        <taxon>Metazoa</taxon>
        <taxon>Ecdysozoa</taxon>
        <taxon>Nematoda</taxon>
        <taxon>Chromadorea</taxon>
        <taxon>Rhabditida</taxon>
        <taxon>Rhabditina</taxon>
        <taxon>Rhabditomorpha</taxon>
        <taxon>Strongyloidea</taxon>
        <taxon>Trichostrongylidae</taxon>
        <taxon>Haemonchus</taxon>
    </lineage>
</organism>
<protein>
    <submittedName>
        <fullName evidence="4">Transmembrane protein</fullName>
    </submittedName>
</protein>
<evidence type="ECO:0000313" key="4">
    <source>
        <dbReference type="WBParaSite" id="HPLM_0000445901-mRNA-1"/>
    </source>
</evidence>
<keyword evidence="1" id="KW-0812">Transmembrane</keyword>
<keyword evidence="1" id="KW-1133">Transmembrane helix</keyword>
<keyword evidence="3" id="KW-1185">Reference proteome</keyword>
<evidence type="ECO:0000256" key="1">
    <source>
        <dbReference type="SAM" id="Phobius"/>
    </source>
</evidence>
<sequence length="151" mass="16930">MPSQTSTEEQYVVACDIVTGSLYSICVRTNYRLLSLAPPFVAKKAWSCLQKALRANVTRRQRYSRNMHSTTFFVLLFTVVACISYSYSQPCTTAGCEEAVAGDIGLPSEYRRGKWGNREALFATILQWVRFCPPAGYGFHFSGYLIAARTV</sequence>
<reference evidence="4" key="1">
    <citation type="submission" date="2017-02" db="UniProtKB">
        <authorList>
            <consortium name="WormBaseParasite"/>
        </authorList>
    </citation>
    <scope>IDENTIFICATION</scope>
</reference>
<name>A0A0N4W3Q3_HAEPC</name>
<dbReference type="AlphaFoldDB" id="A0A0N4W3Q3"/>
<evidence type="ECO:0000313" key="2">
    <source>
        <dbReference type="EMBL" id="VDO23262.1"/>
    </source>
</evidence>